<sequence length="130" mass="14416">MRHAHRACIALFYGAFRLLLLGAAWALAAADRPVATRLAPMALAYALLLLTYTLARLAARWWSRPVAPAVWGRIGRRLLEDGDLDEEFEPDPAWRARFWREAGPTVPDARRAGHGNTDANADVEADEPEA</sequence>
<gene>
    <name evidence="3" type="ORF">AVDCRST_MAG18-1168</name>
</gene>
<reference evidence="3" key="1">
    <citation type="submission" date="2020-02" db="EMBL/GenBank/DDBJ databases">
        <authorList>
            <person name="Meier V. D."/>
        </authorList>
    </citation>
    <scope>NUCLEOTIDE SEQUENCE</scope>
    <source>
        <strain evidence="3">AVDCRST_MAG18</strain>
    </source>
</reference>
<evidence type="ECO:0000313" key="3">
    <source>
        <dbReference type="EMBL" id="CAA9562051.1"/>
    </source>
</evidence>
<feature type="transmembrane region" description="Helical" evidence="2">
    <location>
        <begin position="38"/>
        <end position="55"/>
    </location>
</feature>
<protein>
    <submittedName>
        <fullName evidence="3">Uncharacterized protein</fullName>
    </submittedName>
</protein>
<evidence type="ECO:0000256" key="1">
    <source>
        <dbReference type="SAM" id="MobiDB-lite"/>
    </source>
</evidence>
<name>A0A6J4UZ21_9BACT</name>
<feature type="compositionally biased region" description="Acidic residues" evidence="1">
    <location>
        <begin position="121"/>
        <end position="130"/>
    </location>
</feature>
<dbReference type="EMBL" id="CADCWN010000088">
    <property type="protein sequence ID" value="CAA9562051.1"/>
    <property type="molecule type" value="Genomic_DNA"/>
</dbReference>
<organism evidence="3">
    <name type="scientific">uncultured Thermomicrobiales bacterium</name>
    <dbReference type="NCBI Taxonomy" id="1645740"/>
    <lineage>
        <taxon>Bacteria</taxon>
        <taxon>Pseudomonadati</taxon>
        <taxon>Thermomicrobiota</taxon>
        <taxon>Thermomicrobia</taxon>
        <taxon>Thermomicrobiales</taxon>
        <taxon>environmental samples</taxon>
    </lineage>
</organism>
<dbReference type="AlphaFoldDB" id="A0A6J4UZ21"/>
<proteinExistence type="predicted"/>
<keyword evidence="2" id="KW-0472">Membrane</keyword>
<keyword evidence="2" id="KW-1133">Transmembrane helix</keyword>
<keyword evidence="2" id="KW-0812">Transmembrane</keyword>
<feature type="region of interest" description="Disordered" evidence="1">
    <location>
        <begin position="105"/>
        <end position="130"/>
    </location>
</feature>
<accession>A0A6J4UZ21</accession>
<evidence type="ECO:0000256" key="2">
    <source>
        <dbReference type="SAM" id="Phobius"/>
    </source>
</evidence>